<keyword evidence="2" id="KW-1185">Reference proteome</keyword>
<name>A0ABZ1TPM5_STRVG</name>
<sequence>MLVLGRHDNDGRLRAVGRTVLLRPDTARQVAEHLTAPGHPWTGVRFSATWGSRDVLDTILVPPPPWSPRSAPIAPATAEASTATRSASSGCAWIWASRTYPGSVKVRRRPPADRAGGGQWRFIGEPVYSGG</sequence>
<dbReference type="EMBL" id="CP108090">
    <property type="protein sequence ID" value="WUQ17182.1"/>
    <property type="molecule type" value="Genomic_DNA"/>
</dbReference>
<evidence type="ECO:0000313" key="2">
    <source>
        <dbReference type="Proteomes" id="UP001432039"/>
    </source>
</evidence>
<proteinExistence type="predicted"/>
<dbReference type="Proteomes" id="UP001432039">
    <property type="component" value="Chromosome"/>
</dbReference>
<accession>A0ABZ1TPM5</accession>
<reference evidence="1" key="1">
    <citation type="submission" date="2022-10" db="EMBL/GenBank/DDBJ databases">
        <title>The complete genomes of actinobacterial strains from the NBC collection.</title>
        <authorList>
            <person name="Joergensen T.S."/>
            <person name="Alvarez Arevalo M."/>
            <person name="Sterndorff E.B."/>
            <person name="Faurdal D."/>
            <person name="Vuksanovic O."/>
            <person name="Mourched A.-S."/>
            <person name="Charusanti P."/>
            <person name="Shaw S."/>
            <person name="Blin K."/>
            <person name="Weber T."/>
        </authorList>
    </citation>
    <scope>NUCLEOTIDE SEQUENCE</scope>
    <source>
        <strain evidence="1">NBC_00248</strain>
    </source>
</reference>
<dbReference type="RefSeq" id="WP_328965410.1">
    <property type="nucleotide sequence ID" value="NZ_CP108090.1"/>
</dbReference>
<protein>
    <submittedName>
        <fullName evidence="1">Uncharacterized protein</fullName>
    </submittedName>
</protein>
<organism evidence="1 2">
    <name type="scientific">Streptomyces virginiae</name>
    <name type="common">Streptomyces cinnamonensis</name>
    <dbReference type="NCBI Taxonomy" id="1961"/>
    <lineage>
        <taxon>Bacteria</taxon>
        <taxon>Bacillati</taxon>
        <taxon>Actinomycetota</taxon>
        <taxon>Actinomycetes</taxon>
        <taxon>Kitasatosporales</taxon>
        <taxon>Streptomycetaceae</taxon>
        <taxon>Streptomyces</taxon>
    </lineage>
</organism>
<evidence type="ECO:0000313" key="1">
    <source>
        <dbReference type="EMBL" id="WUQ17182.1"/>
    </source>
</evidence>
<gene>
    <name evidence="1" type="ORF">OG517_40500</name>
</gene>